<feature type="transmembrane region" description="Helical" evidence="2">
    <location>
        <begin position="118"/>
        <end position="138"/>
    </location>
</feature>
<feature type="compositionally biased region" description="Polar residues" evidence="1">
    <location>
        <begin position="342"/>
        <end position="407"/>
    </location>
</feature>
<accession>A0A2B4RW26</accession>
<dbReference type="EMBL" id="LSMT01000294">
    <property type="protein sequence ID" value="PFX21029.1"/>
    <property type="molecule type" value="Genomic_DNA"/>
</dbReference>
<dbReference type="OrthoDB" id="10031141at2759"/>
<evidence type="ECO:0000256" key="1">
    <source>
        <dbReference type="SAM" id="MobiDB-lite"/>
    </source>
</evidence>
<feature type="compositionally biased region" description="Low complexity" evidence="1">
    <location>
        <begin position="58"/>
        <end position="70"/>
    </location>
</feature>
<evidence type="ECO:0000256" key="2">
    <source>
        <dbReference type="SAM" id="Phobius"/>
    </source>
</evidence>
<feature type="compositionally biased region" description="Low complexity" evidence="1">
    <location>
        <begin position="288"/>
        <end position="330"/>
    </location>
</feature>
<gene>
    <name evidence="3" type="ORF">AWC38_SpisGene14497</name>
</gene>
<feature type="region of interest" description="Disordered" evidence="1">
    <location>
        <begin position="430"/>
        <end position="449"/>
    </location>
</feature>
<dbReference type="Proteomes" id="UP000225706">
    <property type="component" value="Unassembled WGS sequence"/>
</dbReference>
<evidence type="ECO:0000313" key="3">
    <source>
        <dbReference type="EMBL" id="PFX21029.1"/>
    </source>
</evidence>
<proteinExistence type="predicted"/>
<feature type="region of interest" description="Disordered" evidence="1">
    <location>
        <begin position="58"/>
        <end position="110"/>
    </location>
</feature>
<keyword evidence="4" id="KW-1185">Reference proteome</keyword>
<feature type="region of interest" description="Disordered" evidence="1">
    <location>
        <begin position="238"/>
        <end position="408"/>
    </location>
</feature>
<keyword evidence="2" id="KW-0812">Transmembrane</keyword>
<sequence length="971" mass="106228">MKSHRRCSTCQSCRSDYKVEIAACTPKNDTVCADKCPVGKREDDGVCRAIPTATVPLTTTVTSPPTAATTKQVPSEKTKTTLPLTPSTPTDPPGTETDRDPKTSQKVSSERRFGKPGWMVFFCLMGSLVGTTLLFVAFRKRKQIKELCGVPCRRYRELPSDHDVEGGSSSAPLTSEDHYAEQAHNVTNGAEPFFPRDEAVSPALLSPFPSTELRHPGVGQKKEIDEMQCACRINPSDQLMDEMGHSSSSEELQSCLHGRNTPSGKSSSNPPTPGVSSRDGATPVRGVSPVNSGDPFSSSSSSPCFSSRNWSRNPSYNSSSSINETSSHSSCLSPDRCPPLPRSTSTSLRMTPRGQSPNHSCNCIISSTPSPCATPQRGPSPNQSSIPSTEVHSASSEEPEISNQSRDNIPMSIEACDEKHETAIAPRSINSSPARQSKEIKGNAGGWKKGRNQKKDLVCSCVQEMDHEDLTSAGIDHSKGVASREKDPRLIATTGKSANPVTAATIGKGREDEIGRKSINTNSTETVFICGGKFEIEEKLKAIADGEVDMSRNKDSRDLCMRFRCSKKQWQVHFPANFPASNASLYVDGLFYTMVGGNTIKTSARELISTIIQPKGALVHDGAAKVIADQWYENIQGEAALRYVLNELANFADSKVRMSRQKDTHDVTLSFTRYGDHWEIRFPSDFPRSEVNLSNGDFSKMVGGDNINTAVQAMISAMIQAQPKRAGENLVPVTRMSVEQWYAGDQGEAALRYVSRELRDITDNELGMSRKKDTNDITLRLKRNGQHWKIAFPSNFPKSNASLFKSGEFYAMVGGDQLETAVREIINRIKTLDQPSADIYGHPTSVTTEQWYVGHSGEATLRYVFDALREIADGEVKMRRNAETHDITLSLHHRGREWQITFPFNFPKSNAGVSTNGKDNKIIAGNTVENSVSALINHITCASPSHSNIASAFPSHSTLLGEQEKGLCYIQ</sequence>
<feature type="compositionally biased region" description="Polar residues" evidence="1">
    <location>
        <begin position="260"/>
        <end position="269"/>
    </location>
</feature>
<reference evidence="4" key="1">
    <citation type="journal article" date="2017" name="bioRxiv">
        <title>Comparative analysis of the genomes of Stylophora pistillata and Acropora digitifera provides evidence for extensive differences between species of corals.</title>
        <authorList>
            <person name="Voolstra C.R."/>
            <person name="Li Y."/>
            <person name="Liew Y.J."/>
            <person name="Baumgarten S."/>
            <person name="Zoccola D."/>
            <person name="Flot J.-F."/>
            <person name="Tambutte S."/>
            <person name="Allemand D."/>
            <person name="Aranda M."/>
        </authorList>
    </citation>
    <scope>NUCLEOTIDE SEQUENCE [LARGE SCALE GENOMIC DNA]</scope>
</reference>
<dbReference type="AlphaFoldDB" id="A0A2B4RW26"/>
<keyword evidence="2" id="KW-1133">Transmembrane helix</keyword>
<evidence type="ECO:0000313" key="4">
    <source>
        <dbReference type="Proteomes" id="UP000225706"/>
    </source>
</evidence>
<keyword evidence="2" id="KW-0472">Membrane</keyword>
<name>A0A2B4RW26_STYPI</name>
<protein>
    <submittedName>
        <fullName evidence="3">Uncharacterized protein</fullName>
    </submittedName>
</protein>
<comment type="caution">
    <text evidence="3">The sequence shown here is derived from an EMBL/GenBank/DDBJ whole genome shotgun (WGS) entry which is preliminary data.</text>
</comment>
<organism evidence="3 4">
    <name type="scientific">Stylophora pistillata</name>
    <name type="common">Smooth cauliflower coral</name>
    <dbReference type="NCBI Taxonomy" id="50429"/>
    <lineage>
        <taxon>Eukaryota</taxon>
        <taxon>Metazoa</taxon>
        <taxon>Cnidaria</taxon>
        <taxon>Anthozoa</taxon>
        <taxon>Hexacorallia</taxon>
        <taxon>Scleractinia</taxon>
        <taxon>Astrocoeniina</taxon>
        <taxon>Pocilloporidae</taxon>
        <taxon>Stylophora</taxon>
    </lineage>
</organism>
<feature type="compositionally biased region" description="Basic and acidic residues" evidence="1">
    <location>
        <begin position="96"/>
        <end position="110"/>
    </location>
</feature>